<proteinExistence type="predicted"/>
<dbReference type="AlphaFoldDB" id="A0A9W8RU18"/>
<name>A0A9W8RU18_9HYPO</name>
<accession>A0A9W8RU18</accession>
<keyword evidence="3" id="KW-1185">Reference proteome</keyword>
<comment type="caution">
    <text evidence="2">The sequence shown here is derived from an EMBL/GenBank/DDBJ whole genome shotgun (WGS) entry which is preliminary data.</text>
</comment>
<dbReference type="Proteomes" id="UP001152049">
    <property type="component" value="Unassembled WGS sequence"/>
</dbReference>
<dbReference type="OrthoDB" id="5135153at2759"/>
<feature type="compositionally biased region" description="Basic and acidic residues" evidence="1">
    <location>
        <begin position="264"/>
        <end position="276"/>
    </location>
</feature>
<evidence type="ECO:0000256" key="1">
    <source>
        <dbReference type="SAM" id="MobiDB-lite"/>
    </source>
</evidence>
<protein>
    <submittedName>
        <fullName evidence="2">Uncharacterized protein</fullName>
    </submittedName>
</protein>
<sequence>MSASPDLKPCDQKTREAEYQALWQVCDRSSRKADYIYADQQTKTRLLSNACHSLIEKRRRQGKVMGGIDIASMVDLHIKREINARLLAEARLGRLPSPAPNPVPFLANPAQYNANPASFNANPVPYANHNAYGAMPQQPQRVSPAAPTVMAAPELDGHPVSLRNEIINIRQDLAAQRQESEMIINTLNALTAKVSSLEKQLRAVTGVEAQVRAMQDHERVRAAAYPQPMFPMMMNYPEEGIEGRNGGPVLMHPRPMTPRSQTQGRDEVDRERFFDL</sequence>
<gene>
    <name evidence="2" type="ORF">NW762_010449</name>
</gene>
<organism evidence="2 3">
    <name type="scientific">Fusarium torreyae</name>
    <dbReference type="NCBI Taxonomy" id="1237075"/>
    <lineage>
        <taxon>Eukaryota</taxon>
        <taxon>Fungi</taxon>
        <taxon>Dikarya</taxon>
        <taxon>Ascomycota</taxon>
        <taxon>Pezizomycotina</taxon>
        <taxon>Sordariomycetes</taxon>
        <taxon>Hypocreomycetidae</taxon>
        <taxon>Hypocreales</taxon>
        <taxon>Nectriaceae</taxon>
        <taxon>Fusarium</taxon>
    </lineage>
</organism>
<reference evidence="2" key="1">
    <citation type="submission" date="2022-09" db="EMBL/GenBank/DDBJ databases">
        <title>Fusarium specimens isolated from Avocado Roots.</title>
        <authorList>
            <person name="Stajich J."/>
            <person name="Roper C."/>
            <person name="Heimlech-Rivalta G."/>
        </authorList>
    </citation>
    <scope>NUCLEOTIDE SEQUENCE</scope>
    <source>
        <strain evidence="2">CF00136</strain>
    </source>
</reference>
<evidence type="ECO:0000313" key="2">
    <source>
        <dbReference type="EMBL" id="KAJ4253294.1"/>
    </source>
</evidence>
<feature type="region of interest" description="Disordered" evidence="1">
    <location>
        <begin position="252"/>
        <end position="276"/>
    </location>
</feature>
<dbReference type="EMBL" id="JAOQAZ010000024">
    <property type="protein sequence ID" value="KAJ4253294.1"/>
    <property type="molecule type" value="Genomic_DNA"/>
</dbReference>
<evidence type="ECO:0000313" key="3">
    <source>
        <dbReference type="Proteomes" id="UP001152049"/>
    </source>
</evidence>